<sequence>MLQINPGFDPKKQYEVDLWLKILGRSYDFQSDYKRYYERIATDEEKQRVHTTLASMVISESYSISNKTLIAYVCADIGVEESLEEIRRLSVSPDCTDAERFAFVLACEKLSQRR</sequence>
<organism evidence="1 2">
    <name type="scientific">Geomonas oryzisoli</name>
    <dbReference type="NCBI Taxonomy" id="2847992"/>
    <lineage>
        <taxon>Bacteria</taxon>
        <taxon>Pseudomonadati</taxon>
        <taxon>Thermodesulfobacteriota</taxon>
        <taxon>Desulfuromonadia</taxon>
        <taxon>Geobacterales</taxon>
        <taxon>Geobacteraceae</taxon>
        <taxon>Geomonas</taxon>
    </lineage>
</organism>
<keyword evidence="2" id="KW-1185">Reference proteome</keyword>
<accession>A0ABX8J7I6</accession>
<protein>
    <submittedName>
        <fullName evidence="1">Uncharacterized protein</fullName>
    </submittedName>
</protein>
<dbReference type="EMBL" id="CP076723">
    <property type="protein sequence ID" value="QWV94293.1"/>
    <property type="molecule type" value="Genomic_DNA"/>
</dbReference>
<evidence type="ECO:0000313" key="2">
    <source>
        <dbReference type="Proteomes" id="UP000683557"/>
    </source>
</evidence>
<proteinExistence type="predicted"/>
<name>A0ABX8J7I6_9BACT</name>
<dbReference type="Proteomes" id="UP000683557">
    <property type="component" value="Chromosome"/>
</dbReference>
<reference evidence="1 2" key="1">
    <citation type="submission" date="2021-06" db="EMBL/GenBank/DDBJ databases">
        <title>Gemonas diversity in paddy soil.</title>
        <authorList>
            <person name="Liu G."/>
        </authorList>
    </citation>
    <scope>NUCLEOTIDE SEQUENCE [LARGE SCALE GENOMIC DNA]</scope>
    <source>
        <strain evidence="1 2">RG10</strain>
    </source>
</reference>
<gene>
    <name evidence="1" type="ORF">KP004_03665</name>
</gene>
<dbReference type="RefSeq" id="WP_216801031.1">
    <property type="nucleotide sequence ID" value="NZ_CP076723.1"/>
</dbReference>
<evidence type="ECO:0000313" key="1">
    <source>
        <dbReference type="EMBL" id="QWV94293.1"/>
    </source>
</evidence>